<dbReference type="GO" id="GO:0005634">
    <property type="term" value="C:nucleus"/>
    <property type="evidence" value="ECO:0007669"/>
    <property type="project" value="UniProtKB-SubCell"/>
</dbReference>
<comment type="similarity">
    <text evidence="3">Belongs to the acetyltransferase family. NAA40 subfamily.</text>
</comment>
<comment type="catalytic activity">
    <reaction evidence="11">
        <text>N-terminal L-seryl-[histone H4] + acetyl-CoA = N-terminal N(alpha)-acetyl-L-seryl-[histone H4] + CoA + H(+)</text>
        <dbReference type="Rhea" id="RHEA:50596"/>
        <dbReference type="Rhea" id="RHEA-COMP:12740"/>
        <dbReference type="Rhea" id="RHEA-COMP:12743"/>
        <dbReference type="ChEBI" id="CHEBI:15378"/>
        <dbReference type="ChEBI" id="CHEBI:57287"/>
        <dbReference type="ChEBI" id="CHEBI:57288"/>
        <dbReference type="ChEBI" id="CHEBI:64738"/>
        <dbReference type="ChEBI" id="CHEBI:83690"/>
        <dbReference type="EC" id="2.3.1.257"/>
    </reaction>
</comment>
<dbReference type="Gene3D" id="3.40.630.30">
    <property type="match status" value="1"/>
</dbReference>
<dbReference type="PANTHER" id="PTHR20531:SF1">
    <property type="entry name" value="N-ALPHA-ACETYLTRANSFERASE 40"/>
    <property type="match status" value="1"/>
</dbReference>
<evidence type="ECO:0000313" key="13">
    <source>
        <dbReference type="EMBL" id="KAJ4486227.1"/>
    </source>
</evidence>
<keyword evidence="6" id="KW-0963">Cytoplasm</keyword>
<comment type="catalytic activity">
    <reaction evidence="10">
        <text>N-terminal L-seryl-[histone H2A] + acetyl-CoA = N-terminal N(alpha)-acetyl-L-seryl-[histone H2A] + CoA + H(+)</text>
        <dbReference type="Rhea" id="RHEA:50600"/>
        <dbReference type="Rhea" id="RHEA-COMP:12742"/>
        <dbReference type="Rhea" id="RHEA-COMP:12744"/>
        <dbReference type="ChEBI" id="CHEBI:15378"/>
        <dbReference type="ChEBI" id="CHEBI:57287"/>
        <dbReference type="ChEBI" id="CHEBI:57288"/>
        <dbReference type="ChEBI" id="CHEBI:64738"/>
        <dbReference type="ChEBI" id="CHEBI:83690"/>
        <dbReference type="EC" id="2.3.1.257"/>
    </reaction>
</comment>
<keyword evidence="9" id="KW-0012">Acyltransferase</keyword>
<name>A0A9W9DUG9_9AGAR</name>
<protein>
    <recommendedName>
        <fullName evidence="5">N-alpha-acetyltransferase 40</fullName>
        <ecNumber evidence="4">2.3.1.257</ecNumber>
    </recommendedName>
</protein>
<accession>A0A9W9DUG9</accession>
<evidence type="ECO:0000256" key="2">
    <source>
        <dbReference type="ARBA" id="ARBA00004496"/>
    </source>
</evidence>
<dbReference type="InterPro" id="IPR000182">
    <property type="entry name" value="GNAT_dom"/>
</dbReference>
<dbReference type="EMBL" id="JAOTPV010000003">
    <property type="protein sequence ID" value="KAJ4486227.1"/>
    <property type="molecule type" value="Genomic_DNA"/>
</dbReference>
<evidence type="ECO:0000256" key="11">
    <source>
        <dbReference type="ARBA" id="ARBA00049524"/>
    </source>
</evidence>
<feature type="domain" description="N-acetyltransferase" evidence="12">
    <location>
        <begin position="39"/>
        <end position="197"/>
    </location>
</feature>
<comment type="caution">
    <text evidence="13">The sequence shown here is derived from an EMBL/GenBank/DDBJ whole genome shotgun (WGS) entry which is preliminary data.</text>
</comment>
<dbReference type="GO" id="GO:0005737">
    <property type="term" value="C:cytoplasm"/>
    <property type="evidence" value="ECO:0007669"/>
    <property type="project" value="UniProtKB-SubCell"/>
</dbReference>
<evidence type="ECO:0000256" key="8">
    <source>
        <dbReference type="ARBA" id="ARBA00023242"/>
    </source>
</evidence>
<dbReference type="Proteomes" id="UP001150266">
    <property type="component" value="Unassembled WGS sequence"/>
</dbReference>
<evidence type="ECO:0000256" key="9">
    <source>
        <dbReference type="ARBA" id="ARBA00023315"/>
    </source>
</evidence>
<evidence type="ECO:0000256" key="1">
    <source>
        <dbReference type="ARBA" id="ARBA00004123"/>
    </source>
</evidence>
<reference evidence="13" key="1">
    <citation type="submission" date="2022-08" db="EMBL/GenBank/DDBJ databases">
        <title>A Global Phylogenomic Analysis of the Shiitake Genus Lentinula.</title>
        <authorList>
            <consortium name="DOE Joint Genome Institute"/>
            <person name="Sierra-Patev S."/>
            <person name="Min B."/>
            <person name="Naranjo-Ortiz M."/>
            <person name="Looney B."/>
            <person name="Konkel Z."/>
            <person name="Slot J.C."/>
            <person name="Sakamoto Y."/>
            <person name="Steenwyk J.L."/>
            <person name="Rokas A."/>
            <person name="Carro J."/>
            <person name="Camarero S."/>
            <person name="Ferreira P."/>
            <person name="Molpeceres G."/>
            <person name="Ruiz-Duenas F.J."/>
            <person name="Serrano A."/>
            <person name="Henrissat B."/>
            <person name="Drula E."/>
            <person name="Hughes K.W."/>
            <person name="Mata J.L."/>
            <person name="Ishikawa N.K."/>
            <person name="Vargas-Isla R."/>
            <person name="Ushijima S."/>
            <person name="Smith C.A."/>
            <person name="Ahrendt S."/>
            <person name="Andreopoulos W."/>
            <person name="He G."/>
            <person name="Labutti K."/>
            <person name="Lipzen A."/>
            <person name="Ng V."/>
            <person name="Riley R."/>
            <person name="Sandor L."/>
            <person name="Barry K."/>
            <person name="Martinez A.T."/>
            <person name="Xiao Y."/>
            <person name="Gibbons J.G."/>
            <person name="Terashima K."/>
            <person name="Grigoriev I.V."/>
            <person name="Hibbett D.S."/>
        </authorList>
    </citation>
    <scope>NUCLEOTIDE SEQUENCE</scope>
    <source>
        <strain evidence="13">JLM2183</strain>
    </source>
</reference>
<dbReference type="PROSITE" id="PS51186">
    <property type="entry name" value="GNAT"/>
    <property type="match status" value="1"/>
</dbReference>
<dbReference type="GO" id="GO:0043998">
    <property type="term" value="F:histone H2A acetyltransferase activity"/>
    <property type="evidence" value="ECO:0007669"/>
    <property type="project" value="InterPro"/>
</dbReference>
<dbReference type="InterPro" id="IPR039949">
    <property type="entry name" value="NAA40"/>
</dbReference>
<dbReference type="CDD" id="cd04301">
    <property type="entry name" value="NAT_SF"/>
    <property type="match status" value="1"/>
</dbReference>
<dbReference type="PANTHER" id="PTHR20531">
    <property type="entry name" value="N-ALPHA-ACETYLTRANSFERASE 40"/>
    <property type="match status" value="1"/>
</dbReference>
<keyword evidence="7" id="KW-0808">Transferase</keyword>
<keyword evidence="8" id="KW-0539">Nucleus</keyword>
<dbReference type="GO" id="GO:1990189">
    <property type="term" value="F:protein N-terminal-serine acetyltransferase activity"/>
    <property type="evidence" value="ECO:0007669"/>
    <property type="project" value="UniProtKB-EC"/>
</dbReference>
<keyword evidence="14" id="KW-1185">Reference proteome</keyword>
<dbReference type="EC" id="2.3.1.257" evidence="4"/>
<evidence type="ECO:0000313" key="14">
    <source>
        <dbReference type="Proteomes" id="UP001150266"/>
    </source>
</evidence>
<evidence type="ECO:0000256" key="4">
    <source>
        <dbReference type="ARBA" id="ARBA00012950"/>
    </source>
</evidence>
<dbReference type="Pfam" id="PF00583">
    <property type="entry name" value="Acetyltransf_1"/>
    <property type="match status" value="1"/>
</dbReference>
<evidence type="ECO:0000256" key="6">
    <source>
        <dbReference type="ARBA" id="ARBA00022490"/>
    </source>
</evidence>
<sequence length="208" mass="23575">MTALSEGSVNVRRANKKSAKQLCVALKYALPDGYECTFSLADELSEDARAQIWQLIDGNMRELCVDSSLGWEPLTKQKEIFDPLARYITLSHASKSNEIVGYSAFRFEHEEGEDILYCYELEISPLHQRKGLGKVLMKLLEAIGRRTKMEKIMLTVLDNNTAANNFYRTVGFLLDECSPTYEDSDDEDADNEVNTARVDYQILSKLIA</sequence>
<evidence type="ECO:0000256" key="5">
    <source>
        <dbReference type="ARBA" id="ARBA00015043"/>
    </source>
</evidence>
<dbReference type="OrthoDB" id="424551at2759"/>
<dbReference type="GO" id="GO:0010485">
    <property type="term" value="F:histone H4 acetyltransferase activity"/>
    <property type="evidence" value="ECO:0007669"/>
    <property type="project" value="InterPro"/>
</dbReference>
<evidence type="ECO:0000256" key="7">
    <source>
        <dbReference type="ARBA" id="ARBA00022679"/>
    </source>
</evidence>
<organism evidence="13 14">
    <name type="scientific">Lentinula aciculospora</name>
    <dbReference type="NCBI Taxonomy" id="153920"/>
    <lineage>
        <taxon>Eukaryota</taxon>
        <taxon>Fungi</taxon>
        <taxon>Dikarya</taxon>
        <taxon>Basidiomycota</taxon>
        <taxon>Agaricomycotina</taxon>
        <taxon>Agaricomycetes</taxon>
        <taxon>Agaricomycetidae</taxon>
        <taxon>Agaricales</taxon>
        <taxon>Marasmiineae</taxon>
        <taxon>Omphalotaceae</taxon>
        <taxon>Lentinula</taxon>
    </lineage>
</organism>
<evidence type="ECO:0000259" key="12">
    <source>
        <dbReference type="PROSITE" id="PS51186"/>
    </source>
</evidence>
<proteinExistence type="inferred from homology"/>
<evidence type="ECO:0000256" key="10">
    <source>
        <dbReference type="ARBA" id="ARBA00047821"/>
    </source>
</evidence>
<dbReference type="AlphaFoldDB" id="A0A9W9DUG9"/>
<evidence type="ECO:0000256" key="3">
    <source>
        <dbReference type="ARBA" id="ARBA00008870"/>
    </source>
</evidence>
<gene>
    <name evidence="13" type="ORF">J3R30DRAFT_3366332</name>
</gene>
<comment type="subcellular location">
    <subcellularLocation>
        <location evidence="2">Cytoplasm</location>
    </subcellularLocation>
    <subcellularLocation>
        <location evidence="1">Nucleus</location>
    </subcellularLocation>
</comment>
<dbReference type="SUPFAM" id="SSF55729">
    <property type="entry name" value="Acyl-CoA N-acyltransferases (Nat)"/>
    <property type="match status" value="1"/>
</dbReference>
<dbReference type="InterPro" id="IPR016181">
    <property type="entry name" value="Acyl_CoA_acyltransferase"/>
</dbReference>